<dbReference type="GO" id="GO:0000976">
    <property type="term" value="F:transcription cis-regulatory region binding"/>
    <property type="evidence" value="ECO:0007669"/>
    <property type="project" value="TreeGrafter"/>
</dbReference>
<keyword evidence="6" id="KW-1185">Reference proteome</keyword>
<evidence type="ECO:0000259" key="4">
    <source>
        <dbReference type="PROSITE" id="PS50932"/>
    </source>
</evidence>
<dbReference type="Gene3D" id="1.10.260.40">
    <property type="entry name" value="lambda repressor-like DNA-binding domains"/>
    <property type="match status" value="1"/>
</dbReference>
<protein>
    <recommendedName>
        <fullName evidence="4">HTH lacI-type domain-containing protein</fullName>
    </recommendedName>
</protein>
<dbReference type="CDD" id="cd01392">
    <property type="entry name" value="HTH_LacI"/>
    <property type="match status" value="1"/>
</dbReference>
<evidence type="ECO:0000256" key="2">
    <source>
        <dbReference type="ARBA" id="ARBA00023125"/>
    </source>
</evidence>
<gene>
    <name evidence="5" type="ORF">ACGLYG10_0129</name>
</gene>
<evidence type="ECO:0000256" key="3">
    <source>
        <dbReference type="ARBA" id="ARBA00023163"/>
    </source>
</evidence>
<keyword evidence="1" id="KW-0805">Transcription regulation</keyword>
<dbReference type="AlphaFoldDB" id="A0A1M4RVI9"/>
<evidence type="ECO:0000256" key="1">
    <source>
        <dbReference type="ARBA" id="ARBA00023015"/>
    </source>
</evidence>
<keyword evidence="3" id="KW-0804">Transcription</keyword>
<dbReference type="Pfam" id="PF13377">
    <property type="entry name" value="Peripla_BP_3"/>
    <property type="match status" value="1"/>
</dbReference>
<dbReference type="Gene3D" id="3.40.50.2300">
    <property type="match status" value="2"/>
</dbReference>
<dbReference type="SMART" id="SM00354">
    <property type="entry name" value="HTH_LACI"/>
    <property type="match status" value="1"/>
</dbReference>
<dbReference type="Pfam" id="PF00356">
    <property type="entry name" value="LacI"/>
    <property type="match status" value="1"/>
</dbReference>
<reference evidence="6" key="1">
    <citation type="submission" date="2016-09" db="EMBL/GenBank/DDBJ databases">
        <authorList>
            <person name="Strepis N."/>
        </authorList>
    </citation>
    <scope>NUCLEOTIDE SEQUENCE [LARGE SCALE GENOMIC DNA]</scope>
</reference>
<accession>A0A1M4RVI9</accession>
<dbReference type="InterPro" id="IPR046335">
    <property type="entry name" value="LacI/GalR-like_sensor"/>
</dbReference>
<feature type="domain" description="HTH lacI-type" evidence="4">
    <location>
        <begin position="6"/>
        <end position="60"/>
    </location>
</feature>
<dbReference type="PANTHER" id="PTHR30146:SF147">
    <property type="entry name" value="HTH-TYPE TRANSCRIPTIONAL REGULATOR DEGA"/>
    <property type="match status" value="1"/>
</dbReference>
<dbReference type="STRING" id="1892869.ACGLYG10_0129"/>
<organism evidence="5 6">
    <name type="scientific">Actinomyces glycerinitolerans</name>
    <dbReference type="NCBI Taxonomy" id="1892869"/>
    <lineage>
        <taxon>Bacteria</taxon>
        <taxon>Bacillati</taxon>
        <taxon>Actinomycetota</taxon>
        <taxon>Actinomycetes</taxon>
        <taxon>Actinomycetales</taxon>
        <taxon>Actinomycetaceae</taxon>
        <taxon>Actinomyces</taxon>
    </lineage>
</organism>
<dbReference type="SUPFAM" id="SSF47413">
    <property type="entry name" value="lambda repressor-like DNA-binding domains"/>
    <property type="match status" value="1"/>
</dbReference>
<sequence length="332" mass="35276">MTSSTPSIDDVAAAAGVHRSTVSRTFSRPEAVKQSTREHVLRVAEELGYKMSPLAQALRTKTSTLVPLLVPDITNPYFAELAKAMTAAADERGYQLVLCVTGNDPTAETRYLEAMRSMYAPFAIIAPYSHEYPDGARIAGFGRHGVIIDRGEGTDGVSTVSLDNARGIALALEHLCELGHTAIAYVSGLAGTRTAADRRQAYLTLSKERGLVPCELSATPGADLGESVADQILVMQERPTALIAGNDLVAFRLISALGTRGIRVPEDISVTGFDGLPLGASFNPPLTSVRQPITEMGATALAVAQRVAEGAPVEHVVLEPDLLIRSSTRRIS</sequence>
<dbReference type="PROSITE" id="PS50932">
    <property type="entry name" value="HTH_LACI_2"/>
    <property type="match status" value="1"/>
</dbReference>
<dbReference type="SUPFAM" id="SSF53822">
    <property type="entry name" value="Periplasmic binding protein-like I"/>
    <property type="match status" value="1"/>
</dbReference>
<dbReference type="InterPro" id="IPR028082">
    <property type="entry name" value="Peripla_BP_I"/>
</dbReference>
<dbReference type="CDD" id="cd06293">
    <property type="entry name" value="PBP1_LacI-like"/>
    <property type="match status" value="1"/>
</dbReference>
<dbReference type="OrthoDB" id="37081at2"/>
<dbReference type="InterPro" id="IPR000843">
    <property type="entry name" value="HTH_LacI"/>
</dbReference>
<dbReference type="EMBL" id="FQTT01000001">
    <property type="protein sequence ID" value="SHE23931.1"/>
    <property type="molecule type" value="Genomic_DNA"/>
</dbReference>
<dbReference type="Proteomes" id="UP000184291">
    <property type="component" value="Unassembled WGS sequence"/>
</dbReference>
<dbReference type="PANTHER" id="PTHR30146">
    <property type="entry name" value="LACI-RELATED TRANSCRIPTIONAL REPRESSOR"/>
    <property type="match status" value="1"/>
</dbReference>
<evidence type="ECO:0000313" key="6">
    <source>
        <dbReference type="Proteomes" id="UP000184291"/>
    </source>
</evidence>
<dbReference type="GO" id="GO:0003700">
    <property type="term" value="F:DNA-binding transcription factor activity"/>
    <property type="evidence" value="ECO:0007669"/>
    <property type="project" value="TreeGrafter"/>
</dbReference>
<name>A0A1M4RVI9_9ACTO</name>
<keyword evidence="2" id="KW-0238">DNA-binding</keyword>
<evidence type="ECO:0000313" key="5">
    <source>
        <dbReference type="EMBL" id="SHE23931.1"/>
    </source>
</evidence>
<dbReference type="InterPro" id="IPR010982">
    <property type="entry name" value="Lambda_DNA-bd_dom_sf"/>
</dbReference>
<proteinExistence type="predicted"/>